<accession>A0A940SK13</accession>
<dbReference type="InterPro" id="IPR007497">
    <property type="entry name" value="SIMPL/DUF541"/>
</dbReference>
<name>A0A940SK13_9BACI</name>
<sequence length="240" mass="26827">MQRNLEVNQLGSFENFANRAQQYEAKDFHTMTIKGYGEIKVKPDEAILTIGVVTKNPDVQKAQQENAMKSHQVVEALRKIGIEDQYMKTASYTVQPKYDYIDGKSVLRGYEVEHLIELTVKNLNQVGLIYKAAVENGATIARNIQFRVSNLSYYEQEAMKLAFLNGREKANQLAYTVGVAINPIPYKIIEGGNAEIQPKVMGIAYQSGATSSVVPPIQTGQLTISAQLIIIFVYHAPIQR</sequence>
<dbReference type="Gene3D" id="3.30.110.170">
    <property type="entry name" value="Protein of unknown function (DUF541), domain 1"/>
    <property type="match status" value="1"/>
</dbReference>
<dbReference type="RefSeq" id="WP_209406929.1">
    <property type="nucleotide sequence ID" value="NZ_JAGIYQ010000012.1"/>
</dbReference>
<gene>
    <name evidence="1" type="ORF">J5Y03_15620</name>
</gene>
<organism evidence="1 2">
    <name type="scientific">Gottfriedia endophytica</name>
    <dbReference type="NCBI Taxonomy" id="2820819"/>
    <lineage>
        <taxon>Bacteria</taxon>
        <taxon>Bacillati</taxon>
        <taxon>Bacillota</taxon>
        <taxon>Bacilli</taxon>
        <taxon>Bacillales</taxon>
        <taxon>Bacillaceae</taxon>
        <taxon>Gottfriedia</taxon>
    </lineage>
</organism>
<dbReference type="Gene3D" id="3.30.70.2970">
    <property type="entry name" value="Protein of unknown function (DUF541), domain 2"/>
    <property type="match status" value="1"/>
</dbReference>
<proteinExistence type="predicted"/>
<dbReference type="PANTHER" id="PTHR34387">
    <property type="entry name" value="SLR1258 PROTEIN"/>
    <property type="match status" value="1"/>
</dbReference>
<reference evidence="1" key="1">
    <citation type="submission" date="2021-04" db="EMBL/GenBank/DDBJ databases">
        <title>Genome seq and assembly of Bacillus sp.</title>
        <authorList>
            <person name="Chhetri G."/>
        </authorList>
    </citation>
    <scope>NUCLEOTIDE SEQUENCE</scope>
    <source>
        <strain evidence="1">RG28</strain>
    </source>
</reference>
<protein>
    <submittedName>
        <fullName evidence="1">SIMPL domain-containing protein</fullName>
    </submittedName>
</protein>
<keyword evidence="2" id="KW-1185">Reference proteome</keyword>
<dbReference type="Proteomes" id="UP000682134">
    <property type="component" value="Unassembled WGS sequence"/>
</dbReference>
<dbReference type="EMBL" id="JAGIYQ010000012">
    <property type="protein sequence ID" value="MBP0726590.1"/>
    <property type="molecule type" value="Genomic_DNA"/>
</dbReference>
<dbReference type="Pfam" id="PF04402">
    <property type="entry name" value="SIMPL"/>
    <property type="match status" value="1"/>
</dbReference>
<dbReference type="InterPro" id="IPR052022">
    <property type="entry name" value="26kDa_periplasmic_antigen"/>
</dbReference>
<dbReference type="PANTHER" id="PTHR34387:SF1">
    <property type="entry name" value="PERIPLASMIC IMMUNOGENIC PROTEIN"/>
    <property type="match status" value="1"/>
</dbReference>
<comment type="caution">
    <text evidence="1">The sequence shown here is derived from an EMBL/GenBank/DDBJ whole genome shotgun (WGS) entry which is preliminary data.</text>
</comment>
<dbReference type="AlphaFoldDB" id="A0A940SK13"/>
<evidence type="ECO:0000313" key="1">
    <source>
        <dbReference type="EMBL" id="MBP0726590.1"/>
    </source>
</evidence>
<dbReference type="GO" id="GO:0006974">
    <property type="term" value="P:DNA damage response"/>
    <property type="evidence" value="ECO:0007669"/>
    <property type="project" value="TreeGrafter"/>
</dbReference>
<evidence type="ECO:0000313" key="2">
    <source>
        <dbReference type="Proteomes" id="UP000682134"/>
    </source>
</evidence>